<keyword evidence="5" id="KW-0472">Membrane</keyword>
<dbReference type="SUPFAM" id="SSF54001">
    <property type="entry name" value="Cysteine proteinases"/>
    <property type="match status" value="1"/>
</dbReference>
<dbReference type="PROSITE" id="PS50088">
    <property type="entry name" value="ANK_REPEAT"/>
    <property type="match status" value="1"/>
</dbReference>
<evidence type="ECO:0000313" key="9">
    <source>
        <dbReference type="Proteomes" id="UP000677228"/>
    </source>
</evidence>
<dbReference type="EMBL" id="CAJNOK010001450">
    <property type="protein sequence ID" value="CAF0812630.1"/>
    <property type="molecule type" value="Genomic_DNA"/>
</dbReference>
<comment type="caution">
    <text evidence="7">The sequence shown here is derived from an EMBL/GenBank/DDBJ whole genome shotgun (WGS) entry which is preliminary data.</text>
</comment>
<evidence type="ECO:0000313" key="8">
    <source>
        <dbReference type="EMBL" id="CAF3596531.1"/>
    </source>
</evidence>
<sequence length="843" mass="95896">MADDLLRGFLNSSVSTVTKLQHSGQRTRQQDTGGGGRLEARIMKSSENQRNRKPTPSLLLSPKTATFNMLGYSSQSSGKEKKLNASLSIKDHVADTSSLKNPISIRYMCKSTIKISQQNNQTTAPVPSSPVWTSSNQLSTLDKQISDDHTQSESPIIQNSFLVMNPRTSASLKGSKRIKIIQPSKFLSVTVPPMIKLVTKMRKRYSPSQPYCWLSTIQYLIASIQNDASDYLRLLLMIIDEDEQKHIKSACATKTRTTIQSKLCLMTTSQILLIHLCRFKYDREKCESTKIIMAIDQFNDILDINPVLNNQPVEYHYSLYAAIVHDGETLEYGHFSIYIRLSNNTWLYINDSQLKFDVDLSQVLDEKKNVYLLAYMGKSGVPKQRTYFTLNWLCIRFMQKVIHSVLAHHSKSTIIIGPQTNLPEIRTVPHLNSVFISTPVSDKKNKTTGDTGLHAAAANGHANIVKLLLDFGADAIIANKEMKTPYEVASNEDIKKLFHRRLHSSNRFIEADIKQAAEIKFFNKSSNDDDIPLNNYANGHRTVTDTIESQLLTALYQSNYPTRKLVQTIMEKRFAEQFINLVETKEKKIEKLLQLYTLNSCLPELLHDDPTTLTALVYLHLKELKLRAFQGVTFRGVTMNDEDLNIYHWAQENNGIIEIKVLSSTSLSEEVARHFVTPSDRRHKVLMQLIFPIHCYTAINLNCIADKLPTISRYPEELEVLVLPFTLFRVECVQRDRDNYWRMILKNVSLNGSVRQTMQTNPYKQSTSTVVIALKLTLDKIFCQIPIIFIIAVILLTIPGTKFYYGRTYINQCTIDHTQPLYMTVTASMEICAIVPTVLARTS</sequence>
<evidence type="ECO:0000256" key="5">
    <source>
        <dbReference type="SAM" id="Phobius"/>
    </source>
</evidence>
<dbReference type="Gene3D" id="3.90.70.10">
    <property type="entry name" value="Cysteine proteinases"/>
    <property type="match status" value="1"/>
</dbReference>
<protein>
    <recommendedName>
        <fullName evidence="2">ubiquitinyl hydrolase 1</fullName>
        <ecNumber evidence="2">3.4.19.12</ecNumber>
    </recommendedName>
</protein>
<dbReference type="Pfam" id="PF13857">
    <property type="entry name" value="Ank_5"/>
    <property type="match status" value="1"/>
</dbReference>
<keyword evidence="5" id="KW-1133">Transmembrane helix</keyword>
<dbReference type="GO" id="GO:0016579">
    <property type="term" value="P:protein deubiquitination"/>
    <property type="evidence" value="ECO:0007669"/>
    <property type="project" value="InterPro"/>
</dbReference>
<evidence type="ECO:0000259" key="6">
    <source>
        <dbReference type="PROSITE" id="PS50235"/>
    </source>
</evidence>
<evidence type="ECO:0000256" key="3">
    <source>
        <dbReference type="PROSITE-ProRule" id="PRU00023"/>
    </source>
</evidence>
<evidence type="ECO:0000256" key="1">
    <source>
        <dbReference type="ARBA" id="ARBA00000707"/>
    </source>
</evidence>
<accession>A0A8S2CVA9</accession>
<feature type="domain" description="USP" evidence="6">
    <location>
        <begin position="1"/>
        <end position="378"/>
    </location>
</feature>
<dbReference type="Gene3D" id="3.90.176.10">
    <property type="entry name" value="Toxin ADP-ribosyltransferase, Chain A, domain 1"/>
    <property type="match status" value="1"/>
</dbReference>
<evidence type="ECO:0000256" key="2">
    <source>
        <dbReference type="ARBA" id="ARBA00012759"/>
    </source>
</evidence>
<keyword evidence="5" id="KW-0812">Transmembrane</keyword>
<dbReference type="SUPFAM" id="SSF56399">
    <property type="entry name" value="ADP-ribosylation"/>
    <property type="match status" value="1"/>
</dbReference>
<dbReference type="PROSITE" id="PS50235">
    <property type="entry name" value="USP_3"/>
    <property type="match status" value="1"/>
</dbReference>
<dbReference type="EC" id="3.4.19.12" evidence="2"/>
<keyword evidence="3" id="KW-0040">ANK repeat</keyword>
<proteinExistence type="predicted"/>
<organism evidence="7 9">
    <name type="scientific">Didymodactylos carnosus</name>
    <dbReference type="NCBI Taxonomy" id="1234261"/>
    <lineage>
        <taxon>Eukaryota</taxon>
        <taxon>Metazoa</taxon>
        <taxon>Spiralia</taxon>
        <taxon>Gnathifera</taxon>
        <taxon>Rotifera</taxon>
        <taxon>Eurotatoria</taxon>
        <taxon>Bdelloidea</taxon>
        <taxon>Philodinida</taxon>
        <taxon>Philodinidae</taxon>
        <taxon>Didymodactylos</taxon>
    </lineage>
</organism>
<feature type="region of interest" description="Disordered" evidence="4">
    <location>
        <begin position="17"/>
        <end position="36"/>
    </location>
</feature>
<name>A0A8S2CVA9_9BILA</name>
<dbReference type="InterPro" id="IPR028889">
    <property type="entry name" value="USP"/>
</dbReference>
<dbReference type="SMART" id="SM00248">
    <property type="entry name" value="ANK"/>
    <property type="match status" value="1"/>
</dbReference>
<dbReference type="CDD" id="cd02257">
    <property type="entry name" value="Peptidase_C19"/>
    <property type="match status" value="1"/>
</dbReference>
<reference evidence="7" key="1">
    <citation type="submission" date="2021-02" db="EMBL/GenBank/DDBJ databases">
        <authorList>
            <person name="Nowell W R."/>
        </authorList>
    </citation>
    <scope>NUCLEOTIDE SEQUENCE</scope>
</reference>
<dbReference type="Gene3D" id="1.25.40.20">
    <property type="entry name" value="Ankyrin repeat-containing domain"/>
    <property type="match status" value="1"/>
</dbReference>
<feature type="repeat" description="ANK" evidence="3">
    <location>
        <begin position="448"/>
        <end position="480"/>
    </location>
</feature>
<dbReference type="GO" id="GO:0004843">
    <property type="term" value="F:cysteine-type deubiquitinase activity"/>
    <property type="evidence" value="ECO:0007669"/>
    <property type="project" value="UniProtKB-EC"/>
</dbReference>
<dbReference type="Pfam" id="PF00443">
    <property type="entry name" value="UCH"/>
    <property type="match status" value="1"/>
</dbReference>
<dbReference type="InterPro" id="IPR036770">
    <property type="entry name" value="Ankyrin_rpt-contain_sf"/>
</dbReference>
<dbReference type="SUPFAM" id="SSF48403">
    <property type="entry name" value="Ankyrin repeat"/>
    <property type="match status" value="1"/>
</dbReference>
<dbReference type="Proteomes" id="UP000677228">
    <property type="component" value="Unassembled WGS sequence"/>
</dbReference>
<comment type="catalytic activity">
    <reaction evidence="1">
        <text>Thiol-dependent hydrolysis of ester, thioester, amide, peptide and isopeptide bonds formed by the C-terminal Gly of ubiquitin (a 76-residue protein attached to proteins as an intracellular targeting signal).</text>
        <dbReference type="EC" id="3.4.19.12"/>
    </reaction>
</comment>
<dbReference type="PANTHER" id="PTHR21646">
    <property type="entry name" value="UBIQUITIN CARBOXYL-TERMINAL HYDROLASE"/>
    <property type="match status" value="1"/>
</dbReference>
<evidence type="ECO:0000313" key="7">
    <source>
        <dbReference type="EMBL" id="CAF0812630.1"/>
    </source>
</evidence>
<dbReference type="InterPro" id="IPR038765">
    <property type="entry name" value="Papain-like_cys_pep_sf"/>
</dbReference>
<dbReference type="EMBL" id="CAJOBA010001450">
    <property type="protein sequence ID" value="CAF3596531.1"/>
    <property type="molecule type" value="Genomic_DNA"/>
</dbReference>
<dbReference type="InterPro" id="IPR002110">
    <property type="entry name" value="Ankyrin_rpt"/>
</dbReference>
<feature type="transmembrane region" description="Helical" evidence="5">
    <location>
        <begin position="785"/>
        <end position="805"/>
    </location>
</feature>
<dbReference type="InterPro" id="IPR001394">
    <property type="entry name" value="Peptidase_C19_UCH"/>
</dbReference>
<dbReference type="Proteomes" id="UP000682733">
    <property type="component" value="Unassembled WGS sequence"/>
</dbReference>
<dbReference type="InterPro" id="IPR050185">
    <property type="entry name" value="Ub_carboxyl-term_hydrolase"/>
</dbReference>
<gene>
    <name evidence="7" type="ORF">OVA965_LOCUS5228</name>
    <name evidence="8" type="ORF">TMI583_LOCUS5226</name>
</gene>
<evidence type="ECO:0000256" key="4">
    <source>
        <dbReference type="SAM" id="MobiDB-lite"/>
    </source>
</evidence>
<dbReference type="AlphaFoldDB" id="A0A8S2CVA9"/>
<dbReference type="PROSITE" id="PS50297">
    <property type="entry name" value="ANK_REP_REGION"/>
    <property type="match status" value="1"/>
</dbReference>